<dbReference type="Pfam" id="PF03306">
    <property type="entry name" value="AAL_decarboxy"/>
    <property type="match status" value="1"/>
</dbReference>
<protein>
    <submittedName>
        <fullName evidence="2">Acetolactate decarboxylase</fullName>
    </submittedName>
</protein>
<comment type="caution">
    <text evidence="2">The sequence shown here is derived from an EMBL/GenBank/DDBJ whole genome shotgun (WGS) entry which is preliminary data.</text>
</comment>
<gene>
    <name evidence="2" type="ORF">H8D96_17615</name>
</gene>
<dbReference type="GO" id="GO:0047605">
    <property type="term" value="F:acetolactate decarboxylase activity"/>
    <property type="evidence" value="ECO:0007669"/>
    <property type="project" value="InterPro"/>
</dbReference>
<dbReference type="UniPathway" id="UPA00626">
    <property type="reaction ID" value="UER00678"/>
</dbReference>
<dbReference type="SUPFAM" id="SSF117856">
    <property type="entry name" value="AF0104/ALDC/Ptd012-like"/>
    <property type="match status" value="1"/>
</dbReference>
<keyword evidence="1" id="KW-0732">Signal</keyword>
<sequence length="283" mass="31137">MKKLYSKRIVFALIFSFFSSATLAEPIEIKSYGKYQRMIHMKETEGVVKLTQALSSDHLFAVGAIQHGLGEITVIDGKPYLDYGDDGIGNSKNVIPHEEQAVLLVTAKVNKWQSVKIPDFLPQDKLFEVILSKAKEHGLDVEKPFPFLLEGGFKELKVHVINGRNPKFAGHGSKEPFYHSAVATKTHQPASVVGFYSASNQGVYTHPGESWHLHAVIKENNASVHIDGIHTGGNTTLKLPAVENHDKRIGLSMSDADNEGVKSLIDLPVVNCSIYKSCPDHLG</sequence>
<accession>A0A8J6TNN1</accession>
<proteinExistence type="predicted"/>
<evidence type="ECO:0000313" key="3">
    <source>
        <dbReference type="Proteomes" id="UP000605201"/>
    </source>
</evidence>
<feature type="signal peptide" evidence="1">
    <location>
        <begin position="1"/>
        <end position="24"/>
    </location>
</feature>
<dbReference type="Gene3D" id="3.30.1330.80">
    <property type="entry name" value="Hypothetical protein, similar to alpha- acetolactate decarboxylase, domain 2"/>
    <property type="match status" value="1"/>
</dbReference>
<dbReference type="GO" id="GO:0045151">
    <property type="term" value="P:acetoin biosynthetic process"/>
    <property type="evidence" value="ECO:0007669"/>
    <property type="project" value="InterPro"/>
</dbReference>
<evidence type="ECO:0000313" key="2">
    <source>
        <dbReference type="EMBL" id="MBC8433731.1"/>
    </source>
</evidence>
<dbReference type="EMBL" id="JACNIG010000326">
    <property type="protein sequence ID" value="MBC8433731.1"/>
    <property type="molecule type" value="Genomic_DNA"/>
</dbReference>
<feature type="chain" id="PRO_5035215333" evidence="1">
    <location>
        <begin position="25"/>
        <end position="283"/>
    </location>
</feature>
<dbReference type="Proteomes" id="UP000605201">
    <property type="component" value="Unassembled WGS sequence"/>
</dbReference>
<organism evidence="2 3">
    <name type="scientific">Candidatus Desulfatibia vada</name>
    <dbReference type="NCBI Taxonomy" id="2841696"/>
    <lineage>
        <taxon>Bacteria</taxon>
        <taxon>Pseudomonadati</taxon>
        <taxon>Thermodesulfobacteriota</taxon>
        <taxon>Desulfobacteria</taxon>
        <taxon>Desulfobacterales</taxon>
        <taxon>Desulfobacterales incertae sedis</taxon>
        <taxon>Candidatus Desulfatibia</taxon>
    </lineage>
</organism>
<name>A0A8J6TNN1_9BACT</name>
<evidence type="ECO:0000256" key="1">
    <source>
        <dbReference type="SAM" id="SignalP"/>
    </source>
</evidence>
<dbReference type="InterPro" id="IPR005128">
    <property type="entry name" value="Acetolactate_a_deCO2ase"/>
</dbReference>
<dbReference type="AlphaFoldDB" id="A0A8J6TNN1"/>
<reference evidence="2 3" key="1">
    <citation type="submission" date="2020-08" db="EMBL/GenBank/DDBJ databases">
        <title>Bridging the membrane lipid divide: bacteria of the FCB group superphylum have the potential to synthesize archaeal ether lipids.</title>
        <authorList>
            <person name="Villanueva L."/>
            <person name="Von Meijenfeldt F.A.B."/>
            <person name="Westbye A.B."/>
            <person name="Yadav S."/>
            <person name="Hopmans E.C."/>
            <person name="Dutilh B.E."/>
            <person name="Sinninghe Damste J.S."/>
        </authorList>
    </citation>
    <scope>NUCLEOTIDE SEQUENCE [LARGE SCALE GENOMIC DNA]</scope>
    <source>
        <strain evidence="2">NIOZ-UU17</strain>
    </source>
</reference>